<dbReference type="EMBL" id="MU266355">
    <property type="protein sequence ID" value="KAH7928284.1"/>
    <property type="molecule type" value="Genomic_DNA"/>
</dbReference>
<proteinExistence type="predicted"/>
<keyword evidence="1" id="KW-0238">DNA-binding</keyword>
<dbReference type="Proteomes" id="UP000790709">
    <property type="component" value="Unassembled WGS sequence"/>
</dbReference>
<gene>
    <name evidence="1" type="ORF">BV22DRAFT_1005261</name>
</gene>
<reference evidence="1" key="1">
    <citation type="journal article" date="2021" name="New Phytol.">
        <title>Evolutionary innovations through gain and loss of genes in the ectomycorrhizal Boletales.</title>
        <authorList>
            <person name="Wu G."/>
            <person name="Miyauchi S."/>
            <person name="Morin E."/>
            <person name="Kuo A."/>
            <person name="Drula E."/>
            <person name="Varga T."/>
            <person name="Kohler A."/>
            <person name="Feng B."/>
            <person name="Cao Y."/>
            <person name="Lipzen A."/>
            <person name="Daum C."/>
            <person name="Hundley H."/>
            <person name="Pangilinan J."/>
            <person name="Johnson J."/>
            <person name="Barry K."/>
            <person name="LaButti K."/>
            <person name="Ng V."/>
            <person name="Ahrendt S."/>
            <person name="Min B."/>
            <person name="Choi I.G."/>
            <person name="Park H."/>
            <person name="Plett J.M."/>
            <person name="Magnuson J."/>
            <person name="Spatafora J.W."/>
            <person name="Nagy L.G."/>
            <person name="Henrissat B."/>
            <person name="Grigoriev I.V."/>
            <person name="Yang Z.L."/>
            <person name="Xu J."/>
            <person name="Martin F.M."/>
        </authorList>
    </citation>
    <scope>NUCLEOTIDE SEQUENCE</scope>
    <source>
        <strain evidence="1">KUC20120723A-06</strain>
    </source>
</reference>
<accession>A0ACB8BRH7</accession>
<sequence length="566" mass="61996">MAEGNHTIHDLQLDHPSHLDSSAFGLNADHNSESTPSPPSSSAQSPLTPSAPRPSSASAASDTRDGEDILEPSSGPQRSRSTGGGPSKGEREKRKRSRVTPEQLVHLERFFSVDRSPTAARRKEISDLLGMQERQTQIWFQNRRAKAKLQDGKKGRGCSVETPPDTPPELSTGYEAELHSLIHEDEPVTIIPCTDLSVGTWRRIATAVGKHDLVAYLCDAKRCLTWFIHSSGYGFKMEIPFDIIVDTEFTNAAPGSGLASFILSQPPTFYLESFTSPLPGQGTDPIRHWKKCADWTEGQQATKILRHDLIGSAVQLAHVLRHLNTHTSGSDIRLHSPSYNTQPPSAIMEIPQPPMTSLSGPGLSGPGYQYHGEAIELQRPESLSHGRRRSYSGPVVMPDHPPQHDAGHPSLVVDTSGNMSRGPYGPSYSHYPPRSHPMHTSSHSPMFSDYSEAEPQHNMSHTAVDYGPLSFSHDMSSRPYSAGPMPRIYDETGRIMSPYHSDPQGPPSATPFDTPSPPLLTTPFYPQPLLNNSRGAESIDSNGSVISGLPGVTYDSDEDLRRREMH</sequence>
<evidence type="ECO:0000313" key="1">
    <source>
        <dbReference type="EMBL" id="KAH7928284.1"/>
    </source>
</evidence>
<keyword evidence="2" id="KW-1185">Reference proteome</keyword>
<name>A0ACB8BRH7_9AGAM</name>
<protein>
    <submittedName>
        <fullName evidence="1">Homeobox-domain-containing protein</fullName>
    </submittedName>
</protein>
<keyword evidence="1" id="KW-0371">Homeobox</keyword>
<organism evidence="1 2">
    <name type="scientific">Leucogyrophana mollusca</name>
    <dbReference type="NCBI Taxonomy" id="85980"/>
    <lineage>
        <taxon>Eukaryota</taxon>
        <taxon>Fungi</taxon>
        <taxon>Dikarya</taxon>
        <taxon>Basidiomycota</taxon>
        <taxon>Agaricomycotina</taxon>
        <taxon>Agaricomycetes</taxon>
        <taxon>Agaricomycetidae</taxon>
        <taxon>Boletales</taxon>
        <taxon>Boletales incertae sedis</taxon>
        <taxon>Leucogyrophana</taxon>
    </lineage>
</organism>
<evidence type="ECO:0000313" key="2">
    <source>
        <dbReference type="Proteomes" id="UP000790709"/>
    </source>
</evidence>
<comment type="caution">
    <text evidence="1">The sequence shown here is derived from an EMBL/GenBank/DDBJ whole genome shotgun (WGS) entry which is preliminary data.</text>
</comment>